<comment type="caution">
    <text evidence="1">The sequence shown here is derived from an EMBL/GenBank/DDBJ whole genome shotgun (WGS) entry which is preliminary data.</text>
</comment>
<dbReference type="EMBL" id="JASBWV010000013">
    <property type="protein sequence ID" value="KAJ9122929.1"/>
    <property type="molecule type" value="Genomic_DNA"/>
</dbReference>
<protein>
    <submittedName>
        <fullName evidence="1">Uncharacterized protein</fullName>
    </submittedName>
</protein>
<evidence type="ECO:0000313" key="1">
    <source>
        <dbReference type="EMBL" id="KAJ9122929.1"/>
    </source>
</evidence>
<name>A0ACC2XHM1_9TREE</name>
<proteinExistence type="predicted"/>
<accession>A0ACC2XHM1</accession>
<sequence length="394" mass="43283">MTLKIAIAQSSPHNGPLKISPEDMQSPSYNVFSNIIQNLSIISRAAEDAKAQGDAELVAFPEYFTQGSLDGRSYLAEPAAWILEYLQNLAERLDISIAGTIVELEDSSFTASQPQVSPFGSSDNNAASQNVWTQFIRREYPEISNTDQLGNGENNLDHHRSNEKKDLPSSYSSEIVSGSASAAAASADAGMERDKKLINVAYFIQGGTGEIIGRYVKKNLWISEREYLHPGIDDHSVFTWNGITVGFLICWDLAHPLAAQALAKRGVDLIIVPTYWLETDSQPSSDAFDPPKDYEYNLLQSLSYTRAFETETALVMCNAGPGVAPGLMGGSGVWMPFKGKLKGQDLVAQRREKEGGDDATELCGYEVDLGLLPVARETYKIREDWKAQLEAEKE</sequence>
<dbReference type="Proteomes" id="UP001234202">
    <property type="component" value="Unassembled WGS sequence"/>
</dbReference>
<gene>
    <name evidence="1" type="ORF">QFC24_003967</name>
</gene>
<evidence type="ECO:0000313" key="2">
    <source>
        <dbReference type="Proteomes" id="UP001234202"/>
    </source>
</evidence>
<organism evidence="1 2">
    <name type="scientific">Naganishia onofrii</name>
    <dbReference type="NCBI Taxonomy" id="1851511"/>
    <lineage>
        <taxon>Eukaryota</taxon>
        <taxon>Fungi</taxon>
        <taxon>Dikarya</taxon>
        <taxon>Basidiomycota</taxon>
        <taxon>Agaricomycotina</taxon>
        <taxon>Tremellomycetes</taxon>
        <taxon>Filobasidiales</taxon>
        <taxon>Filobasidiaceae</taxon>
        <taxon>Naganishia</taxon>
    </lineage>
</organism>
<reference evidence="1" key="1">
    <citation type="submission" date="2023-04" db="EMBL/GenBank/DDBJ databases">
        <title>Draft Genome sequencing of Naganishia species isolated from polar environments using Oxford Nanopore Technology.</title>
        <authorList>
            <person name="Leo P."/>
            <person name="Venkateswaran K."/>
        </authorList>
    </citation>
    <scope>NUCLEOTIDE SEQUENCE</scope>
    <source>
        <strain evidence="1">DBVPG 5303</strain>
    </source>
</reference>
<keyword evidence="2" id="KW-1185">Reference proteome</keyword>